<comment type="catalytic activity">
    <reaction evidence="18">
        <text>[GlcNAc-(1-&gt;4)-Mur2Ac(oyl-L-Ala-gamma-D-Glu-L-Lys-D-Ala-D-Ala)](n)-di-trans,octa-cis-undecaprenyl diphosphate + beta-D-GlcNAc-(1-&gt;4)-Mur2Ac(oyl-L-Ala-gamma-D-Glu-L-Lys-D-Ala-D-Ala)-di-trans,octa-cis-undecaprenyl diphosphate = [GlcNAc-(1-&gt;4)-Mur2Ac(oyl-L-Ala-gamma-D-Glu-L-Lys-D-Ala-D-Ala)](n+1)-di-trans,octa-cis-undecaprenyl diphosphate + di-trans,octa-cis-undecaprenyl diphosphate + H(+)</text>
        <dbReference type="Rhea" id="RHEA:23708"/>
        <dbReference type="Rhea" id="RHEA-COMP:9602"/>
        <dbReference type="Rhea" id="RHEA-COMP:9603"/>
        <dbReference type="ChEBI" id="CHEBI:15378"/>
        <dbReference type="ChEBI" id="CHEBI:58405"/>
        <dbReference type="ChEBI" id="CHEBI:60033"/>
        <dbReference type="ChEBI" id="CHEBI:78435"/>
        <dbReference type="EC" id="2.4.99.28"/>
    </reaction>
</comment>
<feature type="domain" description="Bifunctional transglycosylase second" evidence="22">
    <location>
        <begin position="85"/>
        <end position="169"/>
    </location>
</feature>
<evidence type="ECO:0000256" key="19">
    <source>
        <dbReference type="SAM" id="MobiDB-lite"/>
    </source>
</evidence>
<dbReference type="SUPFAM" id="SSF56601">
    <property type="entry name" value="beta-lactamase/transpeptidase-like"/>
    <property type="match status" value="1"/>
</dbReference>
<sequence length="793" mass="90101">MARRATKKTKKKQIRRAPRRKSKKKSSRKLPFPDFMRKIPWRKLFAAVIIIFIGYTIYLDFVVRGSFEDTRWQLPAKVYARPLELYENLRLNADDFERELNLLNYRYAYQPNDPGTFQRDGNGFDIVTRDFTFWDINELSQHIYVSFSGDRISKIKNVRDRKAIALLRLDPVLVGGIYPLKKEDRQLISLQDAPELLPEILVAVEDRKFYQHFGVDPLAIGRAFIANIRAGRSVQGGSTITQQLVKNFFLTNERTLWRKFNEIIMAVLLDFHYEKDEIMQAYINEIYLGQDRSHAIHGFGLASQFYFAKPIHQLNLNQLSTLVALIRGPSYYHPEQHPTRLLARRNRILDTLLEQKVISRELYAITKTQSVNIIKKRHVTVGQHPAFLDLVKRQLREYYPESKLQSDGLKIFTTMNPVLQLDAEKATKKRIAALDRQKKLNNKLQAAAVIVNSTSAEVLALVGDRNPRFSGFNRALDASRPIGSLIKPVVYLAALKQPEKYTWSSIVLDKSISIKTKDENIWTPRNYNNTSHGEVTLITAMTKSYNQATVRLGLDVGFPKINEVYKSLGGPDDLPPYPAILLGAQNLSPIEVTQLYQTLAANGFRSPIRAIREVLDVDGQPLRRYPIKVEQSIESDYINVITSGLVQVTKTGTASGLTKRLPDIHVAGKTGTTNDTRDSWFAGFSGSHVGVVWLGTDDNQPTQLTGSTGAMQLWADIFKLANTQSLKIEQSDNIEMQWIDSQSGLLSSSSCSGSMQLTYIKGSAPTDTATDCQRSGVREHINNTVEWFKQIFR</sequence>
<keyword evidence="15" id="KW-0961">Cell wall biogenesis/degradation</keyword>
<dbReference type="Gene3D" id="3.30.2060.10">
    <property type="entry name" value="Penicillin-binding protein 1b domain"/>
    <property type="match status" value="1"/>
</dbReference>
<name>A0A3B1AK54_9ZZZZ</name>
<accession>A0A3B1AK54</accession>
<dbReference type="InterPro" id="IPR023346">
    <property type="entry name" value="Lysozyme-like_dom_sf"/>
</dbReference>
<dbReference type="InterPro" id="IPR050396">
    <property type="entry name" value="Glycosyltr_51/Transpeptidase"/>
</dbReference>
<dbReference type="Pfam" id="PF14814">
    <property type="entry name" value="UB2H"/>
    <property type="match status" value="1"/>
</dbReference>
<evidence type="ECO:0000256" key="3">
    <source>
        <dbReference type="ARBA" id="ARBA00018637"/>
    </source>
</evidence>
<evidence type="ECO:0000256" key="7">
    <source>
        <dbReference type="ARBA" id="ARBA00022676"/>
    </source>
</evidence>
<dbReference type="Pfam" id="PF00905">
    <property type="entry name" value="Transpeptidase"/>
    <property type="match status" value="1"/>
</dbReference>
<evidence type="ECO:0000313" key="23">
    <source>
        <dbReference type="EMBL" id="VAW98729.1"/>
    </source>
</evidence>
<dbReference type="GO" id="GO:0006508">
    <property type="term" value="P:proteolysis"/>
    <property type="evidence" value="ECO:0007669"/>
    <property type="project" value="UniProtKB-KW"/>
</dbReference>
<keyword evidence="5" id="KW-0121">Carboxypeptidase</keyword>
<evidence type="ECO:0000256" key="4">
    <source>
        <dbReference type="ARBA" id="ARBA00022475"/>
    </source>
</evidence>
<evidence type="ECO:0000256" key="2">
    <source>
        <dbReference type="ARBA" id="ARBA00004236"/>
    </source>
</evidence>
<keyword evidence="12" id="KW-0472">Membrane</keyword>
<dbReference type="EC" id="2.4.99.28" evidence="17"/>
<evidence type="ECO:0000256" key="13">
    <source>
        <dbReference type="ARBA" id="ARBA00023251"/>
    </source>
</evidence>
<comment type="function">
    <text evidence="1">Cell wall formation. Synthesis of cross-linked peptidoglycan from the lipid intermediates. The enzyme has a penicillin-insensitive transglycosylase N-terminal domain (formation of linear glycan strands) and a penicillin-sensitive transpeptidase C-terminal domain (cross-linking of the peptide subunits).</text>
</comment>
<gene>
    <name evidence="23" type="ORF">MNBD_GAMMA21-396</name>
</gene>
<evidence type="ECO:0000256" key="14">
    <source>
        <dbReference type="ARBA" id="ARBA00023268"/>
    </source>
</evidence>
<keyword evidence="13" id="KW-0046">Antibiotic resistance</keyword>
<evidence type="ECO:0000256" key="18">
    <source>
        <dbReference type="ARBA" id="ARBA00049902"/>
    </source>
</evidence>
<evidence type="ECO:0000256" key="8">
    <source>
        <dbReference type="ARBA" id="ARBA00022679"/>
    </source>
</evidence>
<dbReference type="Gene3D" id="1.10.3810.10">
    <property type="entry name" value="Biosynthetic peptidoglycan transglycosylase-like"/>
    <property type="match status" value="1"/>
</dbReference>
<evidence type="ECO:0000256" key="1">
    <source>
        <dbReference type="ARBA" id="ARBA00002624"/>
    </source>
</evidence>
<dbReference type="PIRSF" id="PIRSF002799">
    <property type="entry name" value="PBP_1b"/>
    <property type="match status" value="1"/>
</dbReference>
<organism evidence="23">
    <name type="scientific">hydrothermal vent metagenome</name>
    <dbReference type="NCBI Taxonomy" id="652676"/>
    <lineage>
        <taxon>unclassified sequences</taxon>
        <taxon>metagenomes</taxon>
        <taxon>ecological metagenomes</taxon>
    </lineage>
</organism>
<keyword evidence="7 23" id="KW-0328">Glycosyltransferase</keyword>
<comment type="subcellular location">
    <subcellularLocation>
        <location evidence="2">Cell membrane</location>
    </subcellularLocation>
</comment>
<evidence type="ECO:0000259" key="21">
    <source>
        <dbReference type="Pfam" id="PF00912"/>
    </source>
</evidence>
<evidence type="ECO:0000256" key="6">
    <source>
        <dbReference type="ARBA" id="ARBA00022670"/>
    </source>
</evidence>
<protein>
    <recommendedName>
        <fullName evidence="3">Penicillin-binding protein 1B</fullName>
        <ecNumber evidence="17">2.4.99.28</ecNumber>
    </recommendedName>
    <alternativeName>
        <fullName evidence="16">Murein polymerase</fullName>
    </alternativeName>
</protein>
<evidence type="ECO:0000256" key="10">
    <source>
        <dbReference type="ARBA" id="ARBA00022960"/>
    </source>
</evidence>
<dbReference type="InterPro" id="IPR011813">
    <property type="entry name" value="PBP_1b"/>
</dbReference>
<dbReference type="GO" id="GO:0046677">
    <property type="term" value="P:response to antibiotic"/>
    <property type="evidence" value="ECO:0007669"/>
    <property type="project" value="UniProtKB-KW"/>
</dbReference>
<feature type="domain" description="Penicillin-binding protein transpeptidase" evidence="20">
    <location>
        <begin position="447"/>
        <end position="686"/>
    </location>
</feature>
<dbReference type="InterPro" id="IPR012338">
    <property type="entry name" value="Beta-lactam/transpept-like"/>
</dbReference>
<keyword evidence="14" id="KW-0511">Multifunctional enzyme</keyword>
<dbReference type="SUPFAM" id="SSF53955">
    <property type="entry name" value="Lysozyme-like"/>
    <property type="match status" value="1"/>
</dbReference>
<dbReference type="Pfam" id="PF00912">
    <property type="entry name" value="Transgly"/>
    <property type="match status" value="1"/>
</dbReference>
<evidence type="ECO:0000259" key="22">
    <source>
        <dbReference type="Pfam" id="PF14814"/>
    </source>
</evidence>
<feature type="domain" description="Glycosyl transferase family 51" evidence="21">
    <location>
        <begin position="181"/>
        <end position="351"/>
    </location>
</feature>
<keyword evidence="6" id="KW-0645">Protease</keyword>
<dbReference type="Gene3D" id="3.40.710.10">
    <property type="entry name" value="DD-peptidase/beta-lactamase superfamily"/>
    <property type="match status" value="1"/>
</dbReference>
<dbReference type="GO" id="GO:0009274">
    <property type="term" value="C:peptidoglycan-based cell wall"/>
    <property type="evidence" value="ECO:0007669"/>
    <property type="project" value="InterPro"/>
</dbReference>
<dbReference type="GO" id="GO:0004180">
    <property type="term" value="F:carboxypeptidase activity"/>
    <property type="evidence" value="ECO:0007669"/>
    <property type="project" value="UniProtKB-KW"/>
</dbReference>
<dbReference type="NCBIfam" id="TIGR02071">
    <property type="entry name" value="PBP_1b"/>
    <property type="match status" value="1"/>
</dbReference>
<evidence type="ECO:0000256" key="9">
    <source>
        <dbReference type="ARBA" id="ARBA00022801"/>
    </source>
</evidence>
<dbReference type="GO" id="GO:0005886">
    <property type="term" value="C:plasma membrane"/>
    <property type="evidence" value="ECO:0007669"/>
    <property type="project" value="UniProtKB-SubCell"/>
</dbReference>
<evidence type="ECO:0000256" key="17">
    <source>
        <dbReference type="ARBA" id="ARBA00044770"/>
    </source>
</evidence>
<evidence type="ECO:0000256" key="16">
    <source>
        <dbReference type="ARBA" id="ARBA00032454"/>
    </source>
</evidence>
<keyword evidence="8 23" id="KW-0808">Transferase</keyword>
<keyword evidence="9" id="KW-0378">Hydrolase</keyword>
<dbReference type="InterPro" id="IPR001460">
    <property type="entry name" value="PCN-bd_Tpept"/>
</dbReference>
<dbReference type="GO" id="GO:0008955">
    <property type="term" value="F:peptidoglycan glycosyltransferase activity"/>
    <property type="evidence" value="ECO:0007669"/>
    <property type="project" value="UniProtKB-EC"/>
</dbReference>
<feature type="region of interest" description="Disordered" evidence="19">
    <location>
        <begin position="1"/>
        <end position="29"/>
    </location>
</feature>
<dbReference type="InterPro" id="IPR001264">
    <property type="entry name" value="Glyco_trans_51"/>
</dbReference>
<feature type="compositionally biased region" description="Basic residues" evidence="19">
    <location>
        <begin position="1"/>
        <end position="28"/>
    </location>
</feature>
<dbReference type="GO" id="GO:0008658">
    <property type="term" value="F:penicillin binding"/>
    <property type="evidence" value="ECO:0007669"/>
    <property type="project" value="InterPro"/>
</dbReference>
<dbReference type="PANTHER" id="PTHR32282">
    <property type="entry name" value="BINDING PROTEIN TRANSPEPTIDASE, PUTATIVE-RELATED"/>
    <property type="match status" value="1"/>
</dbReference>
<evidence type="ECO:0000256" key="5">
    <source>
        <dbReference type="ARBA" id="ARBA00022645"/>
    </source>
</evidence>
<dbReference type="PANTHER" id="PTHR32282:SF11">
    <property type="entry name" value="PENICILLIN-BINDING PROTEIN 1B"/>
    <property type="match status" value="1"/>
</dbReference>
<dbReference type="InterPro" id="IPR028166">
    <property type="entry name" value="UB2H"/>
</dbReference>
<evidence type="ECO:0000259" key="20">
    <source>
        <dbReference type="Pfam" id="PF00905"/>
    </source>
</evidence>
<dbReference type="AlphaFoldDB" id="A0A3B1AK54"/>
<evidence type="ECO:0000256" key="15">
    <source>
        <dbReference type="ARBA" id="ARBA00023316"/>
    </source>
</evidence>
<keyword evidence="11" id="KW-0573">Peptidoglycan synthesis</keyword>
<dbReference type="EMBL" id="UOFR01000063">
    <property type="protein sequence ID" value="VAW98729.1"/>
    <property type="molecule type" value="Genomic_DNA"/>
</dbReference>
<dbReference type="GO" id="GO:0009252">
    <property type="term" value="P:peptidoglycan biosynthetic process"/>
    <property type="evidence" value="ECO:0007669"/>
    <property type="project" value="UniProtKB-KW"/>
</dbReference>
<dbReference type="InterPro" id="IPR036950">
    <property type="entry name" value="PBP_transglycosylase"/>
</dbReference>
<keyword evidence="10" id="KW-0133">Cell shape</keyword>
<keyword evidence="4" id="KW-1003">Cell membrane</keyword>
<reference evidence="23" key="1">
    <citation type="submission" date="2018-06" db="EMBL/GenBank/DDBJ databases">
        <authorList>
            <person name="Zhirakovskaya E."/>
        </authorList>
    </citation>
    <scope>NUCLEOTIDE SEQUENCE</scope>
</reference>
<proteinExistence type="predicted"/>
<dbReference type="GO" id="GO:0008360">
    <property type="term" value="P:regulation of cell shape"/>
    <property type="evidence" value="ECO:0007669"/>
    <property type="project" value="UniProtKB-KW"/>
</dbReference>
<evidence type="ECO:0000256" key="12">
    <source>
        <dbReference type="ARBA" id="ARBA00023136"/>
    </source>
</evidence>
<dbReference type="GO" id="GO:0071555">
    <property type="term" value="P:cell wall organization"/>
    <property type="evidence" value="ECO:0007669"/>
    <property type="project" value="UniProtKB-KW"/>
</dbReference>
<dbReference type="GO" id="GO:0030288">
    <property type="term" value="C:outer membrane-bounded periplasmic space"/>
    <property type="evidence" value="ECO:0007669"/>
    <property type="project" value="TreeGrafter"/>
</dbReference>
<evidence type="ECO:0000256" key="11">
    <source>
        <dbReference type="ARBA" id="ARBA00022984"/>
    </source>
</evidence>